<evidence type="ECO:0000256" key="3">
    <source>
        <dbReference type="SAM" id="SignalP"/>
    </source>
</evidence>
<dbReference type="SUPFAM" id="SSF50939">
    <property type="entry name" value="Sialidases"/>
    <property type="match status" value="1"/>
</dbReference>
<dbReference type="SUPFAM" id="SSF110296">
    <property type="entry name" value="Oligoxyloglucan reducing end-specific cellobiohydrolase"/>
    <property type="match status" value="1"/>
</dbReference>
<dbReference type="Gene3D" id="2.130.10.10">
    <property type="entry name" value="YVTN repeat-like/Quinoprotein amine dehydrogenase"/>
    <property type="match status" value="4"/>
</dbReference>
<sequence length="1126" mass="122329">MRRPLRSALALLPVLPLLATALAAQPRGGGAPRAPAQDPFRFQLLGPAGGGRFAAVAGVPGDARVLYLGAASGGVWKSSDSGATWLPVFDRQPVQAIGALAVAPTAPNMIWAGTGEAWAIRDADVVGDGVYLSTDSGATWTNMGLRETGRIGRIVVHPTNPSTVYVCALGRGTGPQQERGVYRTTDAGKTWQRVLFVDENTGCSGLNIDRTNPNVLYAGMWQMVMHTFAMYSGGPSSAIYKSTDGGGTWTKLAHEGLPKSPVGKIDVMVAPTDSRRVYALIQTKDQGSLWRSDDAGGSWRVVNWQRGLIGRAGYYIKLDVSPVNADEIIVANSSVWHSTDGGKSFAEVPWGGDTHDIWWDAKNPDRFAITNDASTRFTSDHGRTWLTVTLPIAQMYHVAVDDQVPYWVYGNRQDNGTMRGPSTGPERVEGTRGIPAPEVFGTRASGLGTRPPRVPSPEARVPGVDSTTPRQPGDTTRPAQSDPGAPGGFGGGGFGGGAGGGFAPTTWDHGIGGCESGFTLPDVTNTDIVWASCYGNTVTRWDAKTKTARSVAPWRHTLDSPPQELKYRCHWTPPLAIDPFDHETVYYGCQVVFKTNDRGQTWKVLSPDLSTRDPSRIVSSGGIVEDNLGQFYGEVVFAIAPSEVQRGLIWAGTNDGKIWNTRDGGATWNDLTKNVAGLPAWGTVRKIEPSHFDPATAYVAVDVHMMDDRRPYIYKTSDYGKTWRNVTGDLPADHPLAYVMAVAENPNRKGMLFAGTGHGFYYSLDDGAHWTQFQDGLPAAPVSWIVTPNKRWHDVVVSTYGRGVYVLRDIAPLEQKDRVVASAPVTLYPPRAGYREARSGRADISFSLAQATPRPVKLEILDSTGAVIRTLQVPTRAGMNRATWDLRYEPPKRPELRTVALENPHIWEEPRFRNQQTRPITHWGIQQPQGQGPLALPGRYSVRLTVDSASRAQTQPLVIIKDSQIASSVPDLAASTRAQLRIRDDIDTTVAMINKLETMRKQIEDQRKANAGNADVLASLDALEKKMLDVELQLVSKSDLNSDDKYYVERYRVYMNLIWLSGEVGSGAGDVAGGAEYRPTDASLATLADIEKDLSAAKSAYARLLREDVPAFNKAMSGKIATIAIM</sequence>
<dbReference type="AlphaFoldDB" id="W0RS38"/>
<geneLocation type="plasmid" evidence="5 6">
    <name>1</name>
</geneLocation>
<proteinExistence type="predicted"/>
<feature type="domain" description="Sortilin N-terminal" evidence="4">
    <location>
        <begin position="130"/>
        <end position="254"/>
    </location>
</feature>
<name>W0RS38_9BACT</name>
<evidence type="ECO:0000256" key="1">
    <source>
        <dbReference type="ARBA" id="ARBA00022737"/>
    </source>
</evidence>
<keyword evidence="6" id="KW-1185">Reference proteome</keyword>
<keyword evidence="5" id="KW-0614">Plasmid</keyword>
<dbReference type="CDD" id="cd15482">
    <property type="entry name" value="Sialidase_non-viral"/>
    <property type="match status" value="1"/>
</dbReference>
<protein>
    <recommendedName>
        <fullName evidence="4">Sortilin N-terminal domain-containing protein</fullName>
    </recommendedName>
</protein>
<feature type="signal peptide" evidence="3">
    <location>
        <begin position="1"/>
        <end position="23"/>
    </location>
</feature>
<evidence type="ECO:0000313" key="5">
    <source>
        <dbReference type="EMBL" id="AHG92408.1"/>
    </source>
</evidence>
<keyword evidence="1" id="KW-0677">Repeat</keyword>
<dbReference type="RefSeq" id="WP_025413750.1">
    <property type="nucleotide sequence ID" value="NZ_CP007129.1"/>
</dbReference>
<dbReference type="Pfam" id="PF15902">
    <property type="entry name" value="Sortilin-Vps10"/>
    <property type="match status" value="1"/>
</dbReference>
<dbReference type="EMBL" id="CP007129">
    <property type="protein sequence ID" value="AHG92408.1"/>
    <property type="molecule type" value="Genomic_DNA"/>
</dbReference>
<keyword evidence="3" id="KW-0732">Signal</keyword>
<accession>W0RS38</accession>
<dbReference type="InterPro" id="IPR031778">
    <property type="entry name" value="Sortilin_N"/>
</dbReference>
<dbReference type="InterPro" id="IPR050310">
    <property type="entry name" value="VPS10-sortilin"/>
</dbReference>
<gene>
    <name evidence="5" type="ORF">J421_4873</name>
</gene>
<dbReference type="PANTHER" id="PTHR12106:SF27">
    <property type="entry name" value="SORTILIN-RELATED RECEPTOR"/>
    <property type="match status" value="1"/>
</dbReference>
<organism evidence="5 6">
    <name type="scientific">Gemmatirosa kalamazoonensis</name>
    <dbReference type="NCBI Taxonomy" id="861299"/>
    <lineage>
        <taxon>Bacteria</taxon>
        <taxon>Pseudomonadati</taxon>
        <taxon>Gemmatimonadota</taxon>
        <taxon>Gemmatimonadia</taxon>
        <taxon>Gemmatimonadales</taxon>
        <taxon>Gemmatimonadaceae</taxon>
        <taxon>Gemmatirosa</taxon>
    </lineage>
</organism>
<evidence type="ECO:0000256" key="2">
    <source>
        <dbReference type="SAM" id="MobiDB-lite"/>
    </source>
</evidence>
<reference evidence="5 6" key="1">
    <citation type="journal article" date="2014" name="Genome Announc.">
        <title>Genome Sequence and Methylome of Soil Bacterium Gemmatirosa kalamazoonensis KBS708T, a Member of the Rarely Cultivated Gemmatimonadetes Phylum.</title>
        <authorList>
            <person name="Debruyn J.M."/>
            <person name="Radosevich M."/>
            <person name="Wommack K.E."/>
            <person name="Polson S.W."/>
            <person name="Hauser L.J."/>
            <person name="Fawaz M.N."/>
            <person name="Korlach J."/>
            <person name="Tsai Y.C."/>
        </authorList>
    </citation>
    <scope>NUCLEOTIDE SEQUENCE [LARGE SCALE GENOMIC DNA]</scope>
    <source>
        <strain evidence="5 6">KBS708</strain>
        <plasmid evidence="6">Plasmid 1</plasmid>
    </source>
</reference>
<dbReference type="KEGG" id="gba:J421_4873"/>
<dbReference type="OrthoDB" id="9764804at2"/>
<dbReference type="Proteomes" id="UP000019151">
    <property type="component" value="Plasmid 1"/>
</dbReference>
<dbReference type="PANTHER" id="PTHR12106">
    <property type="entry name" value="SORTILIN RELATED"/>
    <property type="match status" value="1"/>
</dbReference>
<feature type="region of interest" description="Disordered" evidence="2">
    <location>
        <begin position="413"/>
        <end position="501"/>
    </location>
</feature>
<dbReference type="InterPro" id="IPR015943">
    <property type="entry name" value="WD40/YVTN_repeat-like_dom_sf"/>
</dbReference>
<dbReference type="InParanoid" id="W0RS38"/>
<dbReference type="InterPro" id="IPR036278">
    <property type="entry name" value="Sialidase_sf"/>
</dbReference>
<dbReference type="HOGENOM" id="CLU_004847_0_0_0"/>
<feature type="compositionally biased region" description="Gly residues" evidence="2">
    <location>
        <begin position="485"/>
        <end position="501"/>
    </location>
</feature>
<evidence type="ECO:0000313" key="6">
    <source>
        <dbReference type="Proteomes" id="UP000019151"/>
    </source>
</evidence>
<dbReference type="Gene3D" id="2.60.40.4070">
    <property type="match status" value="1"/>
</dbReference>
<feature type="compositionally biased region" description="Polar residues" evidence="2">
    <location>
        <begin position="465"/>
        <end position="479"/>
    </location>
</feature>
<evidence type="ECO:0000259" key="4">
    <source>
        <dbReference type="Pfam" id="PF15902"/>
    </source>
</evidence>
<feature type="chain" id="PRO_5004795903" description="Sortilin N-terminal domain-containing protein" evidence="3">
    <location>
        <begin position="24"/>
        <end position="1126"/>
    </location>
</feature>